<dbReference type="AlphaFoldDB" id="A0A2G9I0B7"/>
<dbReference type="GO" id="GO:0042790">
    <property type="term" value="P:nucleolar large rRNA transcription by RNA polymerase I"/>
    <property type="evidence" value="ECO:0007669"/>
    <property type="project" value="TreeGrafter"/>
</dbReference>
<feature type="domain" description="Rrn7/TAF1B C-terminal cyclin" evidence="11">
    <location>
        <begin position="52"/>
        <end position="159"/>
    </location>
</feature>
<evidence type="ECO:0000256" key="9">
    <source>
        <dbReference type="ARBA" id="ARBA00023242"/>
    </source>
</evidence>
<dbReference type="GO" id="GO:0070860">
    <property type="term" value="C:RNA polymerase I core factor complex"/>
    <property type="evidence" value="ECO:0007669"/>
    <property type="project" value="InterPro"/>
</dbReference>
<evidence type="ECO:0000256" key="2">
    <source>
        <dbReference type="ARBA" id="ARBA00006899"/>
    </source>
</evidence>
<evidence type="ECO:0000256" key="6">
    <source>
        <dbReference type="ARBA" id="ARBA00023015"/>
    </source>
</evidence>
<dbReference type="PANTHER" id="PTHR31576">
    <property type="entry name" value="TATA BOX-BINDING PROTEIN-ASSOCIATED FACTOR RNA POLYMERASE I SUBUNIT B"/>
    <property type="match status" value="1"/>
</dbReference>
<comment type="similarity">
    <text evidence="2">Belongs to the RRN7/TAF1B family.</text>
</comment>
<evidence type="ECO:0000256" key="3">
    <source>
        <dbReference type="ARBA" id="ARBA00022723"/>
    </source>
</evidence>
<keyword evidence="8" id="KW-0804">Transcription</keyword>
<evidence type="ECO:0000313" key="13">
    <source>
        <dbReference type="Proteomes" id="UP000231279"/>
    </source>
</evidence>
<evidence type="ECO:0000313" key="12">
    <source>
        <dbReference type="EMBL" id="PIN23207.1"/>
    </source>
</evidence>
<comment type="caution">
    <text evidence="12">The sequence shown here is derived from an EMBL/GenBank/DDBJ whole genome shotgun (WGS) entry which is preliminary data.</text>
</comment>
<dbReference type="Pfam" id="PF20645">
    <property type="entry name" value="Rrn7_cyclin_C"/>
    <property type="match status" value="1"/>
</dbReference>
<evidence type="ECO:0000256" key="8">
    <source>
        <dbReference type="ARBA" id="ARBA00023163"/>
    </source>
</evidence>
<keyword evidence="5" id="KW-0862">Zinc</keyword>
<dbReference type="EMBL" id="NKXS01000602">
    <property type="protein sequence ID" value="PIN23207.1"/>
    <property type="molecule type" value="Genomic_DNA"/>
</dbReference>
<organism evidence="12 13">
    <name type="scientific">Handroanthus impetiginosus</name>
    <dbReference type="NCBI Taxonomy" id="429701"/>
    <lineage>
        <taxon>Eukaryota</taxon>
        <taxon>Viridiplantae</taxon>
        <taxon>Streptophyta</taxon>
        <taxon>Embryophyta</taxon>
        <taxon>Tracheophyta</taxon>
        <taxon>Spermatophyta</taxon>
        <taxon>Magnoliopsida</taxon>
        <taxon>eudicotyledons</taxon>
        <taxon>Gunneridae</taxon>
        <taxon>Pentapetalae</taxon>
        <taxon>asterids</taxon>
        <taxon>lamiids</taxon>
        <taxon>Lamiales</taxon>
        <taxon>Bignoniaceae</taxon>
        <taxon>Crescentiina</taxon>
        <taxon>Tabebuia alliance</taxon>
        <taxon>Handroanthus</taxon>
    </lineage>
</organism>
<proteinExistence type="inferred from homology"/>
<evidence type="ECO:0000256" key="1">
    <source>
        <dbReference type="ARBA" id="ARBA00004604"/>
    </source>
</evidence>
<dbReference type="GO" id="GO:0001164">
    <property type="term" value="F:RNA polymerase I core promoter sequence-specific DNA binding"/>
    <property type="evidence" value="ECO:0007669"/>
    <property type="project" value="InterPro"/>
</dbReference>
<dbReference type="OrthoDB" id="10069252at2759"/>
<dbReference type="Proteomes" id="UP000231279">
    <property type="component" value="Unassembled WGS sequence"/>
</dbReference>
<keyword evidence="7" id="KW-0238">DNA-binding</keyword>
<dbReference type="PANTHER" id="PTHR31576:SF2">
    <property type="entry name" value="TATA BOX-BINDING PROTEIN-ASSOCIATED FACTOR RNA POLYMERASE I SUBUNIT B"/>
    <property type="match status" value="1"/>
</dbReference>
<gene>
    <name evidence="12" type="ORF">CDL12_04069</name>
</gene>
<feature type="compositionally biased region" description="Low complexity" evidence="10">
    <location>
        <begin position="290"/>
        <end position="301"/>
    </location>
</feature>
<dbReference type="InterPro" id="IPR048538">
    <property type="entry name" value="Rrn7_cyclin_C"/>
</dbReference>
<keyword evidence="6" id="KW-0805">Transcription regulation</keyword>
<comment type="subcellular location">
    <subcellularLocation>
        <location evidence="1">Nucleus</location>
        <location evidence="1">Nucleolus</location>
    </subcellularLocation>
</comment>
<evidence type="ECO:0000256" key="7">
    <source>
        <dbReference type="ARBA" id="ARBA00023125"/>
    </source>
</evidence>
<feature type="region of interest" description="Disordered" evidence="10">
    <location>
        <begin position="283"/>
        <end position="325"/>
    </location>
</feature>
<dbReference type="GO" id="GO:0008270">
    <property type="term" value="F:zinc ion binding"/>
    <property type="evidence" value="ECO:0007669"/>
    <property type="project" value="UniProtKB-KW"/>
</dbReference>
<dbReference type="STRING" id="429701.A0A2G9I0B7"/>
<evidence type="ECO:0000256" key="4">
    <source>
        <dbReference type="ARBA" id="ARBA00022771"/>
    </source>
</evidence>
<evidence type="ECO:0000259" key="11">
    <source>
        <dbReference type="Pfam" id="PF20645"/>
    </source>
</evidence>
<feature type="compositionally biased region" description="Basic and acidic residues" evidence="10">
    <location>
        <begin position="302"/>
        <end position="325"/>
    </location>
</feature>
<keyword evidence="3" id="KW-0479">Metal-binding</keyword>
<reference evidence="13" key="1">
    <citation type="journal article" date="2018" name="Gigascience">
        <title>Genome assembly of the Pink Ipe (Handroanthus impetiginosus, Bignoniaceae), a highly valued, ecologically keystone Neotropical timber forest tree.</title>
        <authorList>
            <person name="Silva-Junior O.B."/>
            <person name="Grattapaglia D."/>
            <person name="Novaes E."/>
            <person name="Collevatti R.G."/>
        </authorList>
    </citation>
    <scope>NUCLEOTIDE SEQUENCE [LARGE SCALE GENOMIC DNA]</scope>
    <source>
        <strain evidence="13">cv. UFG-1</strain>
    </source>
</reference>
<keyword evidence="4" id="KW-0863">Zinc-finger</keyword>
<keyword evidence="9" id="KW-0539">Nucleus</keyword>
<protein>
    <recommendedName>
        <fullName evidence="11">Rrn7/TAF1B C-terminal cyclin domain-containing protein</fullName>
    </recommendedName>
</protein>
<evidence type="ECO:0000256" key="10">
    <source>
        <dbReference type="SAM" id="MobiDB-lite"/>
    </source>
</evidence>
<evidence type="ECO:0000256" key="5">
    <source>
        <dbReference type="ARBA" id="ARBA00022833"/>
    </source>
</evidence>
<name>A0A2G9I0B7_9LAMI</name>
<sequence length="352" mass="39800">MPSDMLKWTLEGKLPYFAAFGDIDKQLGARSEACPISASRMFRPIQAISSQKLESMAAKIAQKIGLELPPVNFYAIASHYCRQLSLPTREILPLTCRMCEWCVPPELYLSSNEFKIPTRLCVMSILIVTIRILFAINGYGMWESSLSNPNCSSSGIMDKDTESQSHLIMSENAYKDSSSNNSDPFSAESDNLYSRLSVVELLQILKAKYNELDDVDAYFCDLEPYLQHCMDVVFSGSRPSYEDPEEEKLLELFWQFYQSNKGAGSGGMNNKGPGVVSDGMQKEVTETRGDQSSYSTSQNSDTSHHDRDSDRPSRESHKDEAIRQLKLDMEENKFCYIPPRVKVKRKDLSPLH</sequence>
<dbReference type="InterPro" id="IPR033599">
    <property type="entry name" value="TAF1B/Rrn7"/>
</dbReference>
<keyword evidence="13" id="KW-1185">Reference proteome</keyword>
<accession>A0A2G9I0B7</accession>